<dbReference type="PROSITE" id="PS50294">
    <property type="entry name" value="WD_REPEATS_REGION"/>
    <property type="match status" value="7"/>
</dbReference>
<organism evidence="4 5">
    <name type="scientific">Trichormus variabilis NIES-23</name>
    <dbReference type="NCBI Taxonomy" id="1973479"/>
    <lineage>
        <taxon>Bacteria</taxon>
        <taxon>Bacillati</taxon>
        <taxon>Cyanobacteriota</taxon>
        <taxon>Cyanophyceae</taxon>
        <taxon>Nostocales</taxon>
        <taxon>Nostocaceae</taxon>
        <taxon>Trichormus</taxon>
    </lineage>
</organism>
<dbReference type="PANTHER" id="PTHR19848:SF8">
    <property type="entry name" value="F-BOX AND WD REPEAT DOMAIN CONTAINING 7"/>
    <property type="match status" value="1"/>
</dbReference>
<protein>
    <submittedName>
        <fullName evidence="4">WD-repeat protein</fullName>
    </submittedName>
</protein>
<dbReference type="CDD" id="cd00200">
    <property type="entry name" value="WD40"/>
    <property type="match status" value="1"/>
</dbReference>
<feature type="repeat" description="WD" evidence="3">
    <location>
        <begin position="383"/>
        <end position="424"/>
    </location>
</feature>
<dbReference type="InterPro" id="IPR020472">
    <property type="entry name" value="WD40_PAC1"/>
</dbReference>
<feature type="repeat" description="WD" evidence="3">
    <location>
        <begin position="341"/>
        <end position="382"/>
    </location>
</feature>
<reference evidence="4 5" key="1">
    <citation type="submission" date="2017-06" db="EMBL/GenBank/DDBJ databases">
        <title>Genome sequencing of cyanobaciteial culture collection at National Institute for Environmental Studies (NIES).</title>
        <authorList>
            <person name="Hirose Y."/>
            <person name="Shimura Y."/>
            <person name="Fujisawa T."/>
            <person name="Nakamura Y."/>
            <person name="Kawachi M."/>
        </authorList>
    </citation>
    <scope>NUCLEOTIDE SEQUENCE [LARGE SCALE GENOMIC DNA]</scope>
    <source>
        <strain evidence="4 5">NIES-23</strain>
    </source>
</reference>
<dbReference type="InterPro" id="IPR019775">
    <property type="entry name" value="WD40_repeat_CS"/>
</dbReference>
<dbReference type="SMART" id="SM00320">
    <property type="entry name" value="WD40"/>
    <property type="match status" value="7"/>
</dbReference>
<dbReference type="SUPFAM" id="SSF50978">
    <property type="entry name" value="WD40 repeat-like"/>
    <property type="match status" value="1"/>
</dbReference>
<dbReference type="Proteomes" id="UP000217507">
    <property type="component" value="Chromosome"/>
</dbReference>
<gene>
    <name evidence="4" type="ORF">NIES23_31690</name>
</gene>
<feature type="repeat" description="WD" evidence="3">
    <location>
        <begin position="467"/>
        <end position="508"/>
    </location>
</feature>
<dbReference type="SMR" id="A0A1Z4KMY5"/>
<dbReference type="InterPro" id="IPR036322">
    <property type="entry name" value="WD40_repeat_dom_sf"/>
</dbReference>
<evidence type="ECO:0000256" key="2">
    <source>
        <dbReference type="ARBA" id="ARBA00022737"/>
    </source>
</evidence>
<evidence type="ECO:0000313" key="5">
    <source>
        <dbReference type="Proteomes" id="UP000217507"/>
    </source>
</evidence>
<evidence type="ECO:0000256" key="3">
    <source>
        <dbReference type="PROSITE-ProRule" id="PRU00221"/>
    </source>
</evidence>
<name>A0A1Z4KMY5_ANAVA</name>
<sequence length="589" mass="65477">MTPLHLGQLVYTSFAIAGLRTVASKEVPPEIQQAFLEKVVYQYWDAYNPPSAGYRSAYLFQVTSEHNLFGWLYNDGLDDFGRSDVPYFLCYYLAGKLHPRQLENIFICLCTGPLTIIDRQNLPVSLESLVTQNLWSYQPTRAGVKISRQVIEQSQIALKQEELLNLFVCAPQDEIKDTSIADGNLLIVSKQKIRLLDTPTTPNQAIIQQELPLAFRIAEDDDQMLVAKTHLTYSQKAVFPFPGKLTFMLGTIAAVASLLTLNYFLKVAPFAATVQKVTEPIPKPNPTLAQKRTTLTNTLFGHTDSVWSVALTKDGQTLVSASEDQTIKVWNLETAKVTTTLQGHTDTVRAIALTPDDQTLISGSADKTIKIWNLQRLRIKRTLSSHAGGIWSLAISSDGQTLVTAHENGSIQIWNFPTGQLLRTIKGHQGRIFSVAMSPDGETFATGGIDKKIKIWNLYTGECLHTITEHQDTVRALVFSRDGKMLASSSWDKSIKIWQMPTGKLLHTLLGHTSRVVTLNLGIDEQTLVSGSLDNKLKIWDMQTGKLLDTISGHTDWILAIAANPAKQILVSSAKDKTIRVWQPQINGR</sequence>
<dbReference type="Gene3D" id="2.130.10.10">
    <property type="entry name" value="YVTN repeat-like/Quinoprotein amine dehydrogenase"/>
    <property type="match status" value="2"/>
</dbReference>
<dbReference type="Pfam" id="PF00400">
    <property type="entry name" value="WD40"/>
    <property type="match status" value="7"/>
</dbReference>
<dbReference type="PRINTS" id="PR00320">
    <property type="entry name" value="GPROTEINBRPT"/>
</dbReference>
<dbReference type="AlphaFoldDB" id="A0A1Z4KMY5"/>
<dbReference type="EMBL" id="AP018216">
    <property type="protein sequence ID" value="BAY70365.1"/>
    <property type="molecule type" value="Genomic_DNA"/>
</dbReference>
<feature type="repeat" description="WD" evidence="3">
    <location>
        <begin position="299"/>
        <end position="340"/>
    </location>
</feature>
<feature type="repeat" description="WD" evidence="3">
    <location>
        <begin position="551"/>
        <end position="583"/>
    </location>
</feature>
<proteinExistence type="predicted"/>
<evidence type="ECO:0000256" key="1">
    <source>
        <dbReference type="ARBA" id="ARBA00022574"/>
    </source>
</evidence>
<accession>A0A1Z4KMY5</accession>
<feature type="repeat" description="WD" evidence="3">
    <location>
        <begin position="509"/>
        <end position="550"/>
    </location>
</feature>
<dbReference type="InterPro" id="IPR001680">
    <property type="entry name" value="WD40_rpt"/>
</dbReference>
<keyword evidence="1 3" id="KW-0853">WD repeat</keyword>
<dbReference type="PANTHER" id="PTHR19848">
    <property type="entry name" value="WD40 REPEAT PROTEIN"/>
    <property type="match status" value="1"/>
</dbReference>
<evidence type="ECO:0000313" key="4">
    <source>
        <dbReference type="EMBL" id="BAY70365.1"/>
    </source>
</evidence>
<keyword evidence="2" id="KW-0677">Repeat</keyword>
<dbReference type="InterPro" id="IPR015943">
    <property type="entry name" value="WD40/YVTN_repeat-like_dom_sf"/>
</dbReference>
<dbReference type="PROSITE" id="PS50082">
    <property type="entry name" value="WD_REPEATS_2"/>
    <property type="match status" value="7"/>
</dbReference>
<feature type="repeat" description="WD" evidence="3">
    <location>
        <begin position="425"/>
        <end position="466"/>
    </location>
</feature>
<dbReference type="PROSITE" id="PS00678">
    <property type="entry name" value="WD_REPEATS_1"/>
    <property type="match status" value="4"/>
</dbReference>